<evidence type="ECO:0000313" key="3">
    <source>
        <dbReference type="Proteomes" id="UP000805614"/>
    </source>
</evidence>
<gene>
    <name evidence="2" type="ORF">HKK74_34210</name>
</gene>
<accession>A0ABR7M067</accession>
<dbReference type="EMBL" id="JABVEC010000042">
    <property type="protein sequence ID" value="MBC6470506.1"/>
    <property type="molecule type" value="Genomic_DNA"/>
</dbReference>
<protein>
    <submittedName>
        <fullName evidence="2">DUF4132 domain-containing protein</fullName>
    </submittedName>
</protein>
<dbReference type="RefSeq" id="WP_187247548.1">
    <property type="nucleotide sequence ID" value="NZ_BAAAOK010000022.1"/>
</dbReference>
<sequence length="1125" mass="122775">MSDHLRALPDEDSMVVPKHWGRRIHPRRGGIPGPKIKPDTAAEKSIAQFVEAAQKDVERVLGAPKTDPELVAAARAHLGGDPDPRGAAVLALIARGRRVWPGFYEDLVDAWAFAHGVVFAACAQTEMAGLDAQTDQGPGGGTWTRTVRPVRPDERRCAGVSKADRRVRSFLAAATDDEYAEAVERLGERRTLFAQRVLTAYLVPTRQDWVTKLCEDPDGVPRNFLLPSLGSPEQLELLGPGWTRLTLPDCFYPELLRAFAEGVGPAVAPLMVNALDRMMDSAPRRKGLLDVLGALPSDEAFRALVERRANKHISAELMKAMSRFPVRALRELAAAGATDLLDEHVKGSRELAEAALPVLPDAAREAVERVVGSTAGVAVAAPEELPALLVDPPWARPRKKPKPVAVEGLTVPDRRAVRWGPCRYGFAGQSERDDWAREHVMYPSDLVGNGDGNHVGRPPVCERSPRWERYAENFAAGRLSGRFQLGVLMLGPDELTRPLLAGWTLDDPYNSTDRPERWCPILAARYELDALPIVLPYAKSEPPKHGWLLVPFLTAEVAALMADWLVRLKKARKYAEAWLSRHGADAVPLLVPAALGKAGPPRRAAEGALRHLAGELGGPAVVEASREHGDEAARAVEALLATEQPDAPQAPRLPAWADPALLPQILLKDRRRALPESAVRHVLTILTMSTPEEPHPGAADVQEASDAASLAAFTWELFVRWRDHGERAADAWALTALGPFGDDEAARRLAPLIHAWPGENGHPKAVRGVDALVRMGSETALMQLDAIARKAKFGALQEHAEWKMGEVADGLGLTGEQLADRLVPSFGLDTDGGMTLDYGPRRFRVGFDEALKPYVTDADGRRLKALPKPGAKDDSALAPAAYRAFGELKKDVRTIAGDQVKRLERAMVSGRTWTLEEFGDLFVRHPLVWHIARRLVWTCDGVPFRLAEDRTFADLADETLTPGPDAVIALSHPVVLGPTVGAWSQVFLDYELTQPFAQLARPVYELVEEERAAVRLARFEGASVPFGKVLGLTRRGWVRGEPISDGLEEWISRPLPGGLELVVHLDPGIAVGQVDHSPEQRLTVIWLGPMAGRFSTESAHPFGELDPPIASEILADLTAITERSE</sequence>
<keyword evidence="3" id="KW-1185">Reference proteome</keyword>
<comment type="caution">
    <text evidence="2">The sequence shown here is derived from an EMBL/GenBank/DDBJ whole genome shotgun (WGS) entry which is preliminary data.</text>
</comment>
<evidence type="ECO:0000259" key="1">
    <source>
        <dbReference type="Pfam" id="PF13569"/>
    </source>
</evidence>
<proteinExistence type="predicted"/>
<dbReference type="Pfam" id="PF13569">
    <property type="entry name" value="DUF4132"/>
    <property type="match status" value="1"/>
</dbReference>
<evidence type="ECO:0000313" key="2">
    <source>
        <dbReference type="EMBL" id="MBC6470506.1"/>
    </source>
</evidence>
<feature type="domain" description="DUF4132" evidence="1">
    <location>
        <begin position="860"/>
        <end position="1037"/>
    </location>
</feature>
<dbReference type="Proteomes" id="UP000805614">
    <property type="component" value="Unassembled WGS sequence"/>
</dbReference>
<dbReference type="InterPro" id="IPR025406">
    <property type="entry name" value="DUF4132"/>
</dbReference>
<reference evidence="2 3" key="1">
    <citation type="submission" date="2020-06" db="EMBL/GenBank/DDBJ databases">
        <title>Actinomadura xiongansis sp. nov., isolated from soil of Baiyangdian.</title>
        <authorList>
            <person name="Zhang X."/>
        </authorList>
    </citation>
    <scope>NUCLEOTIDE SEQUENCE [LARGE SCALE GENOMIC DNA]</scope>
    <source>
        <strain evidence="2 3">HBUM206468</strain>
    </source>
</reference>
<name>A0ABR7M067_9ACTN</name>
<organism evidence="2 3">
    <name type="scientific">Actinomadura alba</name>
    <dbReference type="NCBI Taxonomy" id="406431"/>
    <lineage>
        <taxon>Bacteria</taxon>
        <taxon>Bacillati</taxon>
        <taxon>Actinomycetota</taxon>
        <taxon>Actinomycetes</taxon>
        <taxon>Streptosporangiales</taxon>
        <taxon>Thermomonosporaceae</taxon>
        <taxon>Actinomadura</taxon>
    </lineage>
</organism>